<evidence type="ECO:0000256" key="6">
    <source>
        <dbReference type="SAM" id="SignalP"/>
    </source>
</evidence>
<feature type="chain" id="PRO_5041909713" description="Leukocyte cell-derived chemotaxin-2" evidence="6">
    <location>
        <begin position="22"/>
        <end position="196"/>
    </location>
</feature>
<dbReference type="EMBL" id="JAGXEW010000022">
    <property type="protein sequence ID" value="KAK1159339.1"/>
    <property type="molecule type" value="Genomic_DNA"/>
</dbReference>
<name>A0AAD8CYR2_ACIOX</name>
<evidence type="ECO:0000256" key="5">
    <source>
        <dbReference type="ARBA" id="ARBA00024361"/>
    </source>
</evidence>
<evidence type="ECO:0000256" key="2">
    <source>
        <dbReference type="ARBA" id="ARBA00022729"/>
    </source>
</evidence>
<dbReference type="InterPro" id="IPR011055">
    <property type="entry name" value="Dup_hybrid_motif"/>
</dbReference>
<evidence type="ECO:0000256" key="1">
    <source>
        <dbReference type="ARBA" id="ARBA00022723"/>
    </source>
</evidence>
<feature type="signal peptide" evidence="6">
    <location>
        <begin position="1"/>
        <end position="21"/>
    </location>
</feature>
<gene>
    <name evidence="7" type="ORF">AOXY_G22000</name>
</gene>
<dbReference type="PANTHER" id="PTHR11329">
    <property type="entry name" value="LEUKOCYTE CELL-DERIVED CHEMOTAXIN 2"/>
    <property type="match status" value="1"/>
</dbReference>
<keyword evidence="2 6" id="KW-0732">Signal</keyword>
<dbReference type="GO" id="GO:0046872">
    <property type="term" value="F:metal ion binding"/>
    <property type="evidence" value="ECO:0007669"/>
    <property type="project" value="UniProtKB-KW"/>
</dbReference>
<proteinExistence type="inferred from homology"/>
<dbReference type="Gene3D" id="2.70.70.10">
    <property type="entry name" value="Glucose Permease (Domain IIA)"/>
    <property type="match status" value="1"/>
</dbReference>
<accession>A0AAD8CYR2</accession>
<keyword evidence="1" id="KW-0479">Metal-binding</keyword>
<evidence type="ECO:0000256" key="3">
    <source>
        <dbReference type="ARBA" id="ARBA00022833"/>
    </source>
</evidence>
<evidence type="ECO:0000313" key="7">
    <source>
        <dbReference type="EMBL" id="KAK1159339.1"/>
    </source>
</evidence>
<evidence type="ECO:0000313" key="8">
    <source>
        <dbReference type="Proteomes" id="UP001230051"/>
    </source>
</evidence>
<keyword evidence="3" id="KW-0862">Zinc</keyword>
<dbReference type="PANTHER" id="PTHR11329:SF0">
    <property type="entry name" value="LEUKOCYTE CELL-DERIVED CHEMOTAXIN-2"/>
    <property type="match status" value="1"/>
</dbReference>
<dbReference type="InterPro" id="IPR008663">
    <property type="entry name" value="LECT2"/>
</dbReference>
<comment type="caution">
    <text evidence="7">The sequence shown here is derived from an EMBL/GenBank/DDBJ whole genome shotgun (WGS) entry which is preliminary data.</text>
</comment>
<organism evidence="7 8">
    <name type="scientific">Acipenser oxyrinchus oxyrinchus</name>
    <dbReference type="NCBI Taxonomy" id="40147"/>
    <lineage>
        <taxon>Eukaryota</taxon>
        <taxon>Metazoa</taxon>
        <taxon>Chordata</taxon>
        <taxon>Craniata</taxon>
        <taxon>Vertebrata</taxon>
        <taxon>Euteleostomi</taxon>
        <taxon>Actinopterygii</taxon>
        <taxon>Chondrostei</taxon>
        <taxon>Acipenseriformes</taxon>
        <taxon>Acipenseridae</taxon>
        <taxon>Acipenser</taxon>
    </lineage>
</organism>
<protein>
    <recommendedName>
        <fullName evidence="9">Leukocyte cell-derived chemotaxin-2</fullName>
    </recommendedName>
</protein>
<dbReference type="Proteomes" id="UP001230051">
    <property type="component" value="Unassembled WGS sequence"/>
</dbReference>
<evidence type="ECO:0008006" key="9">
    <source>
        <dbReference type="Google" id="ProtNLM"/>
    </source>
</evidence>
<sequence>MKTVIILAVIFSTVLCSMSYADHVCMSQGGQCQHTSQFCKGTYLGGLCEGPAKRQCCLNEAALLKFGVLCNGYSGNVKRRCDSYGCGNYGARRGGHLHKGLDIKCSDGSTVYAPFDAKLNGQARPYGNGNLIDDGINLSGKGLCVKLFYMKPFNYRGNVKKGDKIGNLLPMQKVYSGITSHIHVQMCDKSDPTPYL</sequence>
<dbReference type="AlphaFoldDB" id="A0AAD8CYR2"/>
<keyword evidence="4" id="KW-1015">Disulfide bond</keyword>
<evidence type="ECO:0000256" key="4">
    <source>
        <dbReference type="ARBA" id="ARBA00023157"/>
    </source>
</evidence>
<comment type="similarity">
    <text evidence="5">Belongs to the LECT2/MIM-1 family.</text>
</comment>
<keyword evidence="8" id="KW-1185">Reference proteome</keyword>
<reference evidence="7" key="1">
    <citation type="submission" date="2022-02" db="EMBL/GenBank/DDBJ databases">
        <title>Atlantic sturgeon de novo genome assembly.</title>
        <authorList>
            <person name="Stock M."/>
            <person name="Klopp C."/>
            <person name="Guiguen Y."/>
            <person name="Cabau C."/>
            <person name="Parinello H."/>
            <person name="Santidrian Yebra-Pimentel E."/>
            <person name="Kuhl H."/>
            <person name="Dirks R.P."/>
            <person name="Guessner J."/>
            <person name="Wuertz S."/>
            <person name="Du K."/>
            <person name="Schartl M."/>
        </authorList>
    </citation>
    <scope>NUCLEOTIDE SEQUENCE</scope>
    <source>
        <strain evidence="7">STURGEONOMICS-FGT-2020</strain>
        <tissue evidence="7">Whole blood</tissue>
    </source>
</reference>